<dbReference type="Gene3D" id="2.130.10.10">
    <property type="entry name" value="YVTN repeat-like/Quinoprotein amine dehydrogenase"/>
    <property type="match status" value="1"/>
</dbReference>
<dbReference type="Proteomes" id="UP001500655">
    <property type="component" value="Unassembled WGS sequence"/>
</dbReference>
<evidence type="ECO:0000313" key="4">
    <source>
        <dbReference type="Proteomes" id="UP001500655"/>
    </source>
</evidence>
<keyword evidence="2" id="KW-0812">Transmembrane</keyword>
<accession>A0ABN2L4R3</accession>
<sequence length="467" mass="47743">MADVEEATAKELRRAGGRPRWDIAHIIAAVTRRQRRRAAIGGVVAIATLAGVVVTGVELFGKDSGDGTATPAPGESLSPAAAKLEAHVARLPYVPADALFTDARNGYALVVSCGDRSAPETCAAQLAATADGGVTWQRRPLPAGAASGVAIVRARLLSVGAGRLVIDQPGQYQEDHAGEAESPAPSPTAPPKWIPGQRWFSPDGGRTWTPRARRAVGTVSAVAPGAPLVFPAPDIPNGVDPGSPQAAALFDTRAQVLRANGTTAVLAGGPHGEAYTDVGVATAADGSMWVPSYIYGQNGGLTARLQVTRDGGRSFQAVRLPTIASPPSVFTGDGRHVYLLEYDGQGGARLRASANAGGTWRDVKLPAPPQGTYGAVTKSTIGIVTSSAAGPGPTVAATADGSLIVTNGGTLYQLPPGAAAMRKVTGAPGMFGLIPAGKAIIGFGRVQGVPHFYVSLDGLRWRTMAIS</sequence>
<reference evidence="3 4" key="1">
    <citation type="journal article" date="2019" name="Int. J. Syst. Evol. Microbiol.">
        <title>The Global Catalogue of Microorganisms (GCM) 10K type strain sequencing project: providing services to taxonomists for standard genome sequencing and annotation.</title>
        <authorList>
            <consortium name="The Broad Institute Genomics Platform"/>
            <consortium name="The Broad Institute Genome Sequencing Center for Infectious Disease"/>
            <person name="Wu L."/>
            <person name="Ma J."/>
        </authorList>
    </citation>
    <scope>NUCLEOTIDE SEQUENCE [LARGE SCALE GENOMIC DNA]</scope>
    <source>
        <strain evidence="3 4">JCM 13249</strain>
    </source>
</reference>
<feature type="transmembrane region" description="Helical" evidence="2">
    <location>
        <begin position="38"/>
        <end position="61"/>
    </location>
</feature>
<keyword evidence="4" id="KW-1185">Reference proteome</keyword>
<feature type="region of interest" description="Disordered" evidence="1">
    <location>
        <begin position="173"/>
        <end position="195"/>
    </location>
</feature>
<protein>
    <recommendedName>
        <fullName evidence="5">Exo-alpha-sialidase</fullName>
    </recommendedName>
</protein>
<feature type="compositionally biased region" description="Pro residues" evidence="1">
    <location>
        <begin position="184"/>
        <end position="193"/>
    </location>
</feature>
<proteinExistence type="predicted"/>
<keyword evidence="2" id="KW-1133">Transmembrane helix</keyword>
<organism evidence="3 4">
    <name type="scientific">Luedemannella helvata</name>
    <dbReference type="NCBI Taxonomy" id="349315"/>
    <lineage>
        <taxon>Bacteria</taxon>
        <taxon>Bacillati</taxon>
        <taxon>Actinomycetota</taxon>
        <taxon>Actinomycetes</taxon>
        <taxon>Micromonosporales</taxon>
        <taxon>Micromonosporaceae</taxon>
        <taxon>Luedemannella</taxon>
    </lineage>
</organism>
<gene>
    <name evidence="3" type="ORF">GCM10009681_53260</name>
</gene>
<comment type="caution">
    <text evidence="3">The sequence shown here is derived from an EMBL/GenBank/DDBJ whole genome shotgun (WGS) entry which is preliminary data.</text>
</comment>
<dbReference type="InterPro" id="IPR015943">
    <property type="entry name" value="WD40/YVTN_repeat-like_dom_sf"/>
</dbReference>
<dbReference type="RefSeq" id="WP_344087871.1">
    <property type="nucleotide sequence ID" value="NZ_BAAALS010000041.1"/>
</dbReference>
<keyword evidence="2" id="KW-0472">Membrane</keyword>
<evidence type="ECO:0000256" key="1">
    <source>
        <dbReference type="SAM" id="MobiDB-lite"/>
    </source>
</evidence>
<dbReference type="SUPFAM" id="SSF110296">
    <property type="entry name" value="Oligoxyloglucan reducing end-specific cellobiohydrolase"/>
    <property type="match status" value="1"/>
</dbReference>
<evidence type="ECO:0000313" key="3">
    <source>
        <dbReference type="EMBL" id="GAA1774993.1"/>
    </source>
</evidence>
<evidence type="ECO:0008006" key="5">
    <source>
        <dbReference type="Google" id="ProtNLM"/>
    </source>
</evidence>
<name>A0ABN2L4R3_9ACTN</name>
<dbReference type="EMBL" id="BAAALS010000041">
    <property type="protein sequence ID" value="GAA1774993.1"/>
    <property type="molecule type" value="Genomic_DNA"/>
</dbReference>
<evidence type="ECO:0000256" key="2">
    <source>
        <dbReference type="SAM" id="Phobius"/>
    </source>
</evidence>